<reference evidence="3 4" key="1">
    <citation type="submission" date="2018-06" db="EMBL/GenBank/DDBJ databases">
        <title>Sphaerisporangium craniellae sp. nov., isolated from a marine sponge in the South China Sea.</title>
        <authorList>
            <person name="Li L."/>
        </authorList>
    </citation>
    <scope>NUCLEOTIDE SEQUENCE [LARGE SCALE GENOMIC DNA]</scope>
    <source>
        <strain evidence="3 4">CCTCC AA 208026</strain>
    </source>
</reference>
<name>A0A367FLY6_9ACTN</name>
<evidence type="ECO:0000313" key="3">
    <source>
        <dbReference type="EMBL" id="RCG30670.1"/>
    </source>
</evidence>
<dbReference type="Proteomes" id="UP000253094">
    <property type="component" value="Unassembled WGS sequence"/>
</dbReference>
<evidence type="ECO:0000256" key="1">
    <source>
        <dbReference type="SAM" id="MobiDB-lite"/>
    </source>
</evidence>
<dbReference type="InterPro" id="IPR035897">
    <property type="entry name" value="Toll_tir_struct_dom_sf"/>
</dbReference>
<organism evidence="3 4">
    <name type="scientific">Sphaerisporangium album</name>
    <dbReference type="NCBI Taxonomy" id="509200"/>
    <lineage>
        <taxon>Bacteria</taxon>
        <taxon>Bacillati</taxon>
        <taxon>Actinomycetota</taxon>
        <taxon>Actinomycetes</taxon>
        <taxon>Streptosporangiales</taxon>
        <taxon>Streptosporangiaceae</taxon>
        <taxon>Sphaerisporangium</taxon>
    </lineage>
</organism>
<dbReference type="PROSITE" id="PS51534">
    <property type="entry name" value="SEFIR"/>
    <property type="match status" value="1"/>
</dbReference>
<dbReference type="OrthoDB" id="4302715at2"/>
<dbReference type="Pfam" id="PF08357">
    <property type="entry name" value="SEFIR"/>
    <property type="match status" value="1"/>
</dbReference>
<dbReference type="InterPro" id="IPR024983">
    <property type="entry name" value="CHAT_dom"/>
</dbReference>
<dbReference type="AlphaFoldDB" id="A0A367FLY6"/>
<protein>
    <submittedName>
        <fullName evidence="3">CHAT domain-containing protein</fullName>
    </submittedName>
</protein>
<proteinExistence type="predicted"/>
<feature type="region of interest" description="Disordered" evidence="1">
    <location>
        <begin position="506"/>
        <end position="543"/>
    </location>
</feature>
<keyword evidence="4" id="KW-1185">Reference proteome</keyword>
<feature type="compositionally biased region" description="Pro residues" evidence="1">
    <location>
        <begin position="514"/>
        <end position="524"/>
    </location>
</feature>
<dbReference type="Pfam" id="PF12770">
    <property type="entry name" value="CHAT"/>
    <property type="match status" value="1"/>
</dbReference>
<dbReference type="InterPro" id="IPR013568">
    <property type="entry name" value="SEFIR_dom"/>
</dbReference>
<sequence>MGEISAPRVFISYAPDSTEHEESVRNLWIFLRCHGIDARIDLPGADGRQDWPTWTRDRLNDADFVLVIASDSYKRRAEHLVESGADDGPRWAAHHIRDAFRQNDKSTPLKYLPVLLPGHSADEIPEFLSTASSTPYELTDFTARGTEKLMRTLTAPSPRSDPSAGGTRPLAPLGHELVLAVTVEDGRVTCEATLAGAVLGHHGADLPFGADALARAMDAPPRVAEERLIDAGRALTAALLTEDTTRHIAKLLHDSRFGTVVDVVLDVDGPASALPYELLRLPGGRLLATVPGVRVRRRVTTTPNRTVPPLPGPLKILVALAPPSGNDSRDTEARTRAVLDAVADLRGTGAGEVRILRDAGPRAIAAALRADRYHVLHLSAPGKSSEGPLRAEHLMTALDHGLPPLIVISGYAAAVPSEQGGDAPAVTLIRHGADRVLAMQAPVTGRYATVLTTRFYTALAAGAALTPAAALADARNHLEQERMHLTRADPDNPPPPEYAVATLLSSGPDLPLIDPAPPPVPAPHGLPSLKSGQTEPHIRHAFE</sequence>
<dbReference type="EMBL" id="QOIL01000007">
    <property type="protein sequence ID" value="RCG30670.1"/>
    <property type="molecule type" value="Genomic_DNA"/>
</dbReference>
<dbReference type="Gene3D" id="3.40.50.10140">
    <property type="entry name" value="Toll/interleukin-1 receptor homology (TIR) domain"/>
    <property type="match status" value="1"/>
</dbReference>
<accession>A0A367FLY6</accession>
<gene>
    <name evidence="3" type="ORF">DQ384_15435</name>
</gene>
<feature type="domain" description="SEFIR" evidence="2">
    <location>
        <begin position="6"/>
        <end position="147"/>
    </location>
</feature>
<evidence type="ECO:0000259" key="2">
    <source>
        <dbReference type="PROSITE" id="PS51534"/>
    </source>
</evidence>
<evidence type="ECO:0000313" key="4">
    <source>
        <dbReference type="Proteomes" id="UP000253094"/>
    </source>
</evidence>
<comment type="caution">
    <text evidence="3">The sequence shown here is derived from an EMBL/GenBank/DDBJ whole genome shotgun (WGS) entry which is preliminary data.</text>
</comment>